<evidence type="ECO:0000313" key="8">
    <source>
        <dbReference type="EMBL" id="PSS05330.1"/>
    </source>
</evidence>
<evidence type="ECO:0000256" key="3">
    <source>
        <dbReference type="ARBA" id="ARBA00022989"/>
    </source>
</evidence>
<feature type="transmembrane region" description="Helical" evidence="6">
    <location>
        <begin position="366"/>
        <end position="385"/>
    </location>
</feature>
<dbReference type="PANTHER" id="PTHR42718">
    <property type="entry name" value="MAJOR FACILITATOR SUPERFAMILY MULTIDRUG TRANSPORTER MFSC"/>
    <property type="match status" value="1"/>
</dbReference>
<dbReference type="InParanoid" id="A0A2T3ANW8"/>
<sequence length="524" mass="56745">MIPDQDIEADSGSSYRGPSPAKLERLGRQRPKVFQSTAQEILFCTSMLLAQIMSEYFISGFNIFLPQLTDEMQIPDRAQVWPSSVFALVAGAFLLPFGRLSDIFGGYVVFTGGMAWYCVWTLACGFSADYKMLIACRALQGLGAAAYMPATVMNLGKTYRPGPRKNLVFGLYGACAPLGFYFGILIAGISNDLLSWRWYFWIAAIAMFVICIGGLLSIPKDVPAKITGNMDYWGVLTIVPPLVLIVYGITDGAYAPDGWRTGYIIASLVVGVLLLGVATYVEGWVSTEPLLPGSMFKPRHMKTLVVALMFAYGTWGVFMYYSSFYLINVMGYSTLQTALAFTPMVVGGIIIASVGGFTLHLLPGRLLMVISGLGFILSVLMFALLPVGGSYWAYVLPSMIGSTVGIDITYNVSNVFITTNIPLRHQGAAGALINSLFFFPVSLFLGVADVVSAEYADQGQRTSYKAALWFGTGCAAAALLLFCFIDPGKAVSQLRAEEKEEQDQHTAAQPRGGDTSCVVLNKAS</sequence>
<dbReference type="SUPFAM" id="SSF103473">
    <property type="entry name" value="MFS general substrate transporter"/>
    <property type="match status" value="1"/>
</dbReference>
<keyword evidence="4 6" id="KW-0472">Membrane</keyword>
<dbReference type="InterPro" id="IPR036259">
    <property type="entry name" value="MFS_trans_sf"/>
</dbReference>
<organism evidence="8 9">
    <name type="scientific">Coniella lustricola</name>
    <dbReference type="NCBI Taxonomy" id="2025994"/>
    <lineage>
        <taxon>Eukaryota</taxon>
        <taxon>Fungi</taxon>
        <taxon>Dikarya</taxon>
        <taxon>Ascomycota</taxon>
        <taxon>Pezizomycotina</taxon>
        <taxon>Sordariomycetes</taxon>
        <taxon>Sordariomycetidae</taxon>
        <taxon>Diaporthales</taxon>
        <taxon>Schizoparmaceae</taxon>
        <taxon>Coniella</taxon>
    </lineage>
</organism>
<dbReference type="InterPro" id="IPR020846">
    <property type="entry name" value="MFS_dom"/>
</dbReference>
<dbReference type="EMBL" id="KZ678372">
    <property type="protein sequence ID" value="PSS05330.1"/>
    <property type="molecule type" value="Genomic_DNA"/>
</dbReference>
<dbReference type="InterPro" id="IPR011701">
    <property type="entry name" value="MFS"/>
</dbReference>
<feature type="transmembrane region" description="Helical" evidence="6">
    <location>
        <begin position="104"/>
        <end position="128"/>
    </location>
</feature>
<evidence type="ECO:0000256" key="1">
    <source>
        <dbReference type="ARBA" id="ARBA00004141"/>
    </source>
</evidence>
<dbReference type="GO" id="GO:0016020">
    <property type="term" value="C:membrane"/>
    <property type="evidence" value="ECO:0007669"/>
    <property type="project" value="UniProtKB-SubCell"/>
</dbReference>
<name>A0A2T3ANW8_9PEZI</name>
<feature type="transmembrane region" description="Helical" evidence="6">
    <location>
        <begin position="304"/>
        <end position="327"/>
    </location>
</feature>
<dbReference type="AlphaFoldDB" id="A0A2T3ANW8"/>
<feature type="transmembrane region" description="Helical" evidence="6">
    <location>
        <begin position="391"/>
        <end position="417"/>
    </location>
</feature>
<reference evidence="8 9" key="1">
    <citation type="journal article" date="2018" name="Mycol. Prog.">
        <title>Coniella lustricola, a new species from submerged detritus.</title>
        <authorList>
            <person name="Raudabaugh D.B."/>
            <person name="Iturriaga T."/>
            <person name="Carver A."/>
            <person name="Mondo S."/>
            <person name="Pangilinan J."/>
            <person name="Lipzen A."/>
            <person name="He G."/>
            <person name="Amirebrahimi M."/>
            <person name="Grigoriev I.V."/>
            <person name="Miller A.N."/>
        </authorList>
    </citation>
    <scope>NUCLEOTIDE SEQUENCE [LARGE SCALE GENOMIC DNA]</scope>
    <source>
        <strain evidence="8 9">B22-T-1</strain>
    </source>
</reference>
<keyword evidence="2 6" id="KW-0812">Transmembrane</keyword>
<feature type="transmembrane region" description="Helical" evidence="6">
    <location>
        <begin position="78"/>
        <end position="97"/>
    </location>
</feature>
<dbReference type="Gene3D" id="1.20.1250.20">
    <property type="entry name" value="MFS general substrate transporter like domains"/>
    <property type="match status" value="1"/>
</dbReference>
<evidence type="ECO:0000313" key="9">
    <source>
        <dbReference type="Proteomes" id="UP000241462"/>
    </source>
</evidence>
<evidence type="ECO:0000256" key="2">
    <source>
        <dbReference type="ARBA" id="ARBA00022692"/>
    </source>
</evidence>
<dbReference type="GO" id="GO:0022857">
    <property type="term" value="F:transmembrane transporter activity"/>
    <property type="evidence" value="ECO:0007669"/>
    <property type="project" value="InterPro"/>
</dbReference>
<feature type="transmembrane region" description="Helical" evidence="6">
    <location>
        <begin position="429"/>
        <end position="447"/>
    </location>
</feature>
<comment type="subcellular location">
    <subcellularLocation>
        <location evidence="1">Membrane</location>
        <topology evidence="1">Multi-pass membrane protein</topology>
    </subcellularLocation>
</comment>
<dbReference type="Proteomes" id="UP000241462">
    <property type="component" value="Unassembled WGS sequence"/>
</dbReference>
<evidence type="ECO:0000256" key="6">
    <source>
        <dbReference type="SAM" id="Phobius"/>
    </source>
</evidence>
<evidence type="ECO:0000256" key="4">
    <source>
        <dbReference type="ARBA" id="ARBA00023136"/>
    </source>
</evidence>
<accession>A0A2T3ANW8</accession>
<feature type="domain" description="Major facilitator superfamily (MFS) profile" evidence="7">
    <location>
        <begin position="43"/>
        <end position="490"/>
    </location>
</feature>
<feature type="transmembrane region" description="Helical" evidence="6">
    <location>
        <begin position="167"/>
        <end position="186"/>
    </location>
</feature>
<feature type="transmembrane region" description="Helical" evidence="6">
    <location>
        <begin position="38"/>
        <end position="58"/>
    </location>
</feature>
<feature type="transmembrane region" description="Helical" evidence="6">
    <location>
        <begin position="262"/>
        <end position="283"/>
    </location>
</feature>
<dbReference type="Gene3D" id="1.20.1720.10">
    <property type="entry name" value="Multidrug resistance protein D"/>
    <property type="match status" value="1"/>
</dbReference>
<keyword evidence="9" id="KW-1185">Reference proteome</keyword>
<dbReference type="PROSITE" id="PS50850">
    <property type="entry name" value="MFS"/>
    <property type="match status" value="1"/>
</dbReference>
<feature type="transmembrane region" description="Helical" evidence="6">
    <location>
        <begin position="339"/>
        <end position="359"/>
    </location>
</feature>
<evidence type="ECO:0000256" key="5">
    <source>
        <dbReference type="SAM" id="MobiDB-lite"/>
    </source>
</evidence>
<feature type="transmembrane region" description="Helical" evidence="6">
    <location>
        <begin position="230"/>
        <end position="250"/>
    </location>
</feature>
<evidence type="ECO:0000259" key="7">
    <source>
        <dbReference type="PROSITE" id="PS50850"/>
    </source>
</evidence>
<dbReference type="OrthoDB" id="5086884at2759"/>
<dbReference type="PANTHER" id="PTHR42718:SF11">
    <property type="entry name" value="MAJOR FACILITATOR SUPERFAMILY (MFS) PROFILE DOMAIN-CONTAINING PROTEIN"/>
    <property type="match status" value="1"/>
</dbReference>
<gene>
    <name evidence="8" type="ORF">BD289DRAFT_358303</name>
</gene>
<protein>
    <submittedName>
        <fullName evidence="8">Major facilitator superfamily domain-containing protein</fullName>
    </submittedName>
</protein>
<feature type="region of interest" description="Disordered" evidence="5">
    <location>
        <begin position="497"/>
        <end position="524"/>
    </location>
</feature>
<feature type="region of interest" description="Disordered" evidence="5">
    <location>
        <begin position="1"/>
        <end position="22"/>
    </location>
</feature>
<proteinExistence type="predicted"/>
<dbReference type="Pfam" id="PF07690">
    <property type="entry name" value="MFS_1"/>
    <property type="match status" value="1"/>
</dbReference>
<feature type="transmembrane region" description="Helical" evidence="6">
    <location>
        <begin position="467"/>
        <end position="485"/>
    </location>
</feature>
<feature type="transmembrane region" description="Helical" evidence="6">
    <location>
        <begin position="134"/>
        <end position="155"/>
    </location>
</feature>
<feature type="transmembrane region" description="Helical" evidence="6">
    <location>
        <begin position="198"/>
        <end position="218"/>
    </location>
</feature>
<keyword evidence="3 6" id="KW-1133">Transmembrane helix</keyword>